<dbReference type="InterPro" id="IPR028992">
    <property type="entry name" value="Hedgehog/Intein_dom"/>
</dbReference>
<dbReference type="Pfam" id="PF13403">
    <property type="entry name" value="Hint_2"/>
    <property type="match status" value="1"/>
</dbReference>
<dbReference type="EMBL" id="CP019124">
    <property type="protein sequence ID" value="APX88462.1"/>
    <property type="molecule type" value="Genomic_DNA"/>
</dbReference>
<evidence type="ECO:0000313" key="2">
    <source>
        <dbReference type="EMBL" id="APX88462.1"/>
    </source>
</evidence>
<dbReference type="STRING" id="1267768.BV394_00900"/>
<feature type="domain" description="Hedgehog/Intein (Hint)" evidence="1">
    <location>
        <begin position="2"/>
        <end position="140"/>
    </location>
</feature>
<proteinExistence type="predicted"/>
<dbReference type="InterPro" id="IPR036844">
    <property type="entry name" value="Hint_dom_sf"/>
</dbReference>
<dbReference type="SUPFAM" id="SSF51294">
    <property type="entry name" value="Hedgehog/intein (Hint) domain"/>
    <property type="match status" value="1"/>
</dbReference>
<dbReference type="Proteomes" id="UP000187266">
    <property type="component" value="Chromosome"/>
</dbReference>
<protein>
    <recommendedName>
        <fullName evidence="1">Hedgehog/Intein (Hint) domain-containing protein</fullName>
    </recommendedName>
</protein>
<dbReference type="RefSeq" id="WP_076978486.1">
    <property type="nucleotide sequence ID" value="NZ_CP019124.1"/>
</dbReference>
<evidence type="ECO:0000259" key="1">
    <source>
        <dbReference type="Pfam" id="PF13403"/>
    </source>
</evidence>
<evidence type="ECO:0000313" key="3">
    <source>
        <dbReference type="Proteomes" id="UP000187266"/>
    </source>
</evidence>
<sequence>MSGTRIATLRGMRPVETLREGDRIITHSRGSQRLQLIRKLPAPDLPANATPTDEAHAPVIIEAGAFGKLRPMEALVVSPQQPLFVRMSRGSGNRNRYNDTVPARYLVNDRTVTPDPESQGRSFYAIGFERPEVIQAENLPLACLSAAQITRLTESGRSDEE</sequence>
<organism evidence="2 3">
    <name type="scientific">Brevirhabdus pacifica</name>
    <dbReference type="NCBI Taxonomy" id="1267768"/>
    <lineage>
        <taxon>Bacteria</taxon>
        <taxon>Pseudomonadati</taxon>
        <taxon>Pseudomonadota</taxon>
        <taxon>Alphaproteobacteria</taxon>
        <taxon>Rhodobacterales</taxon>
        <taxon>Paracoccaceae</taxon>
        <taxon>Brevirhabdus</taxon>
    </lineage>
</organism>
<reference evidence="2 3" key="1">
    <citation type="submission" date="2017-01" db="EMBL/GenBank/DDBJ databases">
        <title>Genomic analysis of Xuhuaishuia manganoxidans DY6-4.</title>
        <authorList>
            <person name="Wang X."/>
        </authorList>
    </citation>
    <scope>NUCLEOTIDE SEQUENCE [LARGE SCALE GENOMIC DNA]</scope>
    <source>
        <strain evidence="2 3">DY6-4</strain>
    </source>
</reference>
<keyword evidence="3" id="KW-1185">Reference proteome</keyword>
<gene>
    <name evidence="2" type="ORF">BV394_00900</name>
</gene>
<accession>A0A1U7DER3</accession>
<dbReference type="AlphaFoldDB" id="A0A1U7DER3"/>
<name>A0A1U7DER3_9RHOB</name>